<evidence type="ECO:0000256" key="5">
    <source>
        <dbReference type="ARBA" id="ARBA00023163"/>
    </source>
</evidence>
<evidence type="ECO:0000313" key="8">
    <source>
        <dbReference type="EMBL" id="KZV49053.1"/>
    </source>
</evidence>
<dbReference type="GO" id="GO:0003700">
    <property type="term" value="F:DNA-binding transcription factor activity"/>
    <property type="evidence" value="ECO:0007669"/>
    <property type="project" value="InterPro"/>
</dbReference>
<dbReference type="PROSITE" id="PS51032">
    <property type="entry name" value="AP2_ERF"/>
    <property type="match status" value="1"/>
</dbReference>
<evidence type="ECO:0000256" key="6">
    <source>
        <dbReference type="ARBA" id="ARBA00023242"/>
    </source>
</evidence>
<keyword evidence="6" id="KW-0539">Nucleus</keyword>
<accession>A0A2Z7CQK3</accession>
<dbReference type="SUPFAM" id="SSF54171">
    <property type="entry name" value="DNA-binding domain"/>
    <property type="match status" value="1"/>
</dbReference>
<dbReference type="SMART" id="SM00380">
    <property type="entry name" value="AP2"/>
    <property type="match status" value="1"/>
</dbReference>
<dbReference type="EMBL" id="KQ993789">
    <property type="protein sequence ID" value="KZV49053.1"/>
    <property type="molecule type" value="Genomic_DNA"/>
</dbReference>
<dbReference type="PANTHER" id="PTHR31190">
    <property type="entry name" value="DNA-BINDING DOMAIN"/>
    <property type="match status" value="1"/>
</dbReference>
<evidence type="ECO:0000256" key="2">
    <source>
        <dbReference type="ARBA" id="ARBA00022821"/>
    </source>
</evidence>
<dbReference type="InterPro" id="IPR044808">
    <property type="entry name" value="ERF_plant"/>
</dbReference>
<keyword evidence="5" id="KW-0804">Transcription</keyword>
<dbReference type="FunFam" id="3.30.730.10:FF:000001">
    <property type="entry name" value="Ethylene-responsive transcription factor 2"/>
    <property type="match status" value="1"/>
</dbReference>
<comment type="subcellular location">
    <subcellularLocation>
        <location evidence="1">Nucleus</location>
    </subcellularLocation>
</comment>
<dbReference type="InterPro" id="IPR036955">
    <property type="entry name" value="AP2/ERF_dom_sf"/>
</dbReference>
<sequence length="180" mass="20679">MSAESISSSDAMILDSIPQYLLYDSDYPDDFSTKFQSSKPSLGDSFRGGDFRDLMLNLKNPYDRDGLRYEGRLMGENGAERERESPQEWRRYRGVRRRPSGKYSAEIRDPDKKGRRIWLGTYETPADAALAYDQSAYKLRGSRARLNFPHLIDSGCAMKEPIKVTKRRRPPELTACTCTF</sequence>
<keyword evidence="3" id="KW-0805">Transcription regulation</keyword>
<dbReference type="Gene3D" id="3.30.730.10">
    <property type="entry name" value="AP2/ERF domain"/>
    <property type="match status" value="1"/>
</dbReference>
<evidence type="ECO:0000256" key="1">
    <source>
        <dbReference type="ARBA" id="ARBA00004123"/>
    </source>
</evidence>
<dbReference type="OrthoDB" id="552345at2759"/>
<dbReference type="GO" id="GO:0003677">
    <property type="term" value="F:DNA binding"/>
    <property type="evidence" value="ECO:0007669"/>
    <property type="project" value="UniProtKB-KW"/>
</dbReference>
<dbReference type="GO" id="GO:0009873">
    <property type="term" value="P:ethylene-activated signaling pathway"/>
    <property type="evidence" value="ECO:0007669"/>
    <property type="project" value="InterPro"/>
</dbReference>
<name>A0A2Z7CQK3_9LAMI</name>
<dbReference type="PRINTS" id="PR00367">
    <property type="entry name" value="ETHRSPELEMNT"/>
</dbReference>
<evidence type="ECO:0000256" key="3">
    <source>
        <dbReference type="ARBA" id="ARBA00023015"/>
    </source>
</evidence>
<evidence type="ECO:0000313" key="9">
    <source>
        <dbReference type="Proteomes" id="UP000250235"/>
    </source>
</evidence>
<dbReference type="GO" id="GO:0005634">
    <property type="term" value="C:nucleus"/>
    <property type="evidence" value="ECO:0007669"/>
    <property type="project" value="UniProtKB-SubCell"/>
</dbReference>
<keyword evidence="9" id="KW-1185">Reference proteome</keyword>
<protein>
    <submittedName>
        <fullName evidence="8">Ethylene-responsive transcription factor 13-like</fullName>
    </submittedName>
</protein>
<keyword evidence="2" id="KW-0611">Plant defense</keyword>
<proteinExistence type="predicted"/>
<dbReference type="Proteomes" id="UP000250235">
    <property type="component" value="Unassembled WGS sequence"/>
</dbReference>
<gene>
    <name evidence="8" type="ORF">F511_11004</name>
</gene>
<dbReference type="InterPro" id="IPR001471">
    <property type="entry name" value="AP2/ERF_dom"/>
</dbReference>
<evidence type="ECO:0000259" key="7">
    <source>
        <dbReference type="PROSITE" id="PS51032"/>
    </source>
</evidence>
<dbReference type="AlphaFoldDB" id="A0A2Z7CQK3"/>
<dbReference type="GO" id="GO:0006952">
    <property type="term" value="P:defense response"/>
    <property type="evidence" value="ECO:0007669"/>
    <property type="project" value="UniProtKB-KW"/>
</dbReference>
<dbReference type="CDD" id="cd00018">
    <property type="entry name" value="AP2"/>
    <property type="match status" value="1"/>
</dbReference>
<reference evidence="8 9" key="1">
    <citation type="journal article" date="2015" name="Proc. Natl. Acad. Sci. U.S.A.">
        <title>The resurrection genome of Boea hygrometrica: A blueprint for survival of dehydration.</title>
        <authorList>
            <person name="Xiao L."/>
            <person name="Yang G."/>
            <person name="Zhang L."/>
            <person name="Yang X."/>
            <person name="Zhao S."/>
            <person name="Ji Z."/>
            <person name="Zhou Q."/>
            <person name="Hu M."/>
            <person name="Wang Y."/>
            <person name="Chen M."/>
            <person name="Xu Y."/>
            <person name="Jin H."/>
            <person name="Xiao X."/>
            <person name="Hu G."/>
            <person name="Bao F."/>
            <person name="Hu Y."/>
            <person name="Wan P."/>
            <person name="Li L."/>
            <person name="Deng X."/>
            <person name="Kuang T."/>
            <person name="Xiang C."/>
            <person name="Zhu J.K."/>
            <person name="Oliver M.J."/>
            <person name="He Y."/>
        </authorList>
    </citation>
    <scope>NUCLEOTIDE SEQUENCE [LARGE SCALE GENOMIC DNA]</scope>
    <source>
        <strain evidence="9">cv. XS01</strain>
    </source>
</reference>
<evidence type="ECO:0000256" key="4">
    <source>
        <dbReference type="ARBA" id="ARBA00023125"/>
    </source>
</evidence>
<feature type="domain" description="AP2/ERF" evidence="7">
    <location>
        <begin position="91"/>
        <end position="149"/>
    </location>
</feature>
<dbReference type="PANTHER" id="PTHR31190:SF407">
    <property type="entry name" value="ETHYLENE-RESPONSIVE TRANSCRIPTION FACTOR 13-LIKE"/>
    <property type="match status" value="1"/>
</dbReference>
<dbReference type="Pfam" id="PF00847">
    <property type="entry name" value="AP2"/>
    <property type="match status" value="1"/>
</dbReference>
<dbReference type="InterPro" id="IPR016177">
    <property type="entry name" value="DNA-bd_dom_sf"/>
</dbReference>
<keyword evidence="4" id="KW-0238">DNA-binding</keyword>
<organism evidence="8 9">
    <name type="scientific">Dorcoceras hygrometricum</name>
    <dbReference type="NCBI Taxonomy" id="472368"/>
    <lineage>
        <taxon>Eukaryota</taxon>
        <taxon>Viridiplantae</taxon>
        <taxon>Streptophyta</taxon>
        <taxon>Embryophyta</taxon>
        <taxon>Tracheophyta</taxon>
        <taxon>Spermatophyta</taxon>
        <taxon>Magnoliopsida</taxon>
        <taxon>eudicotyledons</taxon>
        <taxon>Gunneridae</taxon>
        <taxon>Pentapetalae</taxon>
        <taxon>asterids</taxon>
        <taxon>lamiids</taxon>
        <taxon>Lamiales</taxon>
        <taxon>Gesneriaceae</taxon>
        <taxon>Didymocarpoideae</taxon>
        <taxon>Trichosporeae</taxon>
        <taxon>Loxocarpinae</taxon>
        <taxon>Dorcoceras</taxon>
    </lineage>
</organism>